<dbReference type="EMBL" id="WNAL01000041">
    <property type="protein sequence ID" value="MTR82903.1"/>
    <property type="molecule type" value="Genomic_DNA"/>
</dbReference>
<comment type="caution">
    <text evidence="1">The sequence shown here is derived from an EMBL/GenBank/DDBJ whole genome shotgun (WGS) entry which is preliminary data.</text>
</comment>
<dbReference type="RefSeq" id="WP_155177587.1">
    <property type="nucleotide sequence ID" value="NZ_WNAK01000008.1"/>
</dbReference>
<dbReference type="AlphaFoldDB" id="A0A844KSX3"/>
<accession>A0A844KSX3</accession>
<proteinExistence type="predicted"/>
<gene>
    <name evidence="1" type="ORF">GMD30_14715</name>
</gene>
<sequence>MKQEYTDKMKYYQGKEYENFLREKCVLDARQFLYSSQLYLNYAIITAKLYEDIGKKNISEGEKNPFYNSVEVLGWNYNAHTILNKLTLEWVSHISNSLDCLLQYINASLNLGLKQKAVTEGSMHRKLEKMPQINSYVEKLWENEIVCYIRSVYNYGKHTLDLYGGSSFADVISGQRDIRIPDFKYRGNIYKSKSTSELIGYYENFIGLYIDVMESVDFVLKNSEPVCNRYHVGKMVVDGHAMGECENKQDIVLYAEFDSDGIHIKKYWVEDIKFENDSDIEIMLSPSKTIGQHFDGITSIEVIINKDKVGELHMDSDCLENSILRYHKYKYVAV</sequence>
<protein>
    <submittedName>
        <fullName evidence="1">Uncharacterized protein</fullName>
    </submittedName>
</protein>
<name>A0A844KSX3_9FIRM</name>
<evidence type="ECO:0000313" key="1">
    <source>
        <dbReference type="EMBL" id="MTR82903.1"/>
    </source>
</evidence>
<evidence type="ECO:0000313" key="2">
    <source>
        <dbReference type="Proteomes" id="UP000446657"/>
    </source>
</evidence>
<organism evidence="1 2">
    <name type="scientific">Roseburia faecis</name>
    <dbReference type="NCBI Taxonomy" id="301302"/>
    <lineage>
        <taxon>Bacteria</taxon>
        <taxon>Bacillati</taxon>
        <taxon>Bacillota</taxon>
        <taxon>Clostridia</taxon>
        <taxon>Lachnospirales</taxon>
        <taxon>Lachnospiraceae</taxon>
        <taxon>Roseburia</taxon>
    </lineage>
</organism>
<dbReference type="Proteomes" id="UP000446657">
    <property type="component" value="Unassembled WGS sequence"/>
</dbReference>
<reference evidence="1 2" key="1">
    <citation type="journal article" date="2019" name="Nat. Med.">
        <title>A library of human gut bacterial isolates paired with longitudinal multiomics data enables mechanistic microbiome research.</title>
        <authorList>
            <person name="Poyet M."/>
            <person name="Groussin M."/>
            <person name="Gibbons S.M."/>
            <person name="Avila-Pacheco J."/>
            <person name="Jiang X."/>
            <person name="Kearney S.M."/>
            <person name="Perrotta A.R."/>
            <person name="Berdy B."/>
            <person name="Zhao S."/>
            <person name="Lieberman T.D."/>
            <person name="Swanson P.K."/>
            <person name="Smith M."/>
            <person name="Roesemann S."/>
            <person name="Alexander J.E."/>
            <person name="Rich S.A."/>
            <person name="Livny J."/>
            <person name="Vlamakis H."/>
            <person name="Clish C."/>
            <person name="Bullock K."/>
            <person name="Deik A."/>
            <person name="Scott J."/>
            <person name="Pierce K.A."/>
            <person name="Xavier R.J."/>
            <person name="Alm E.J."/>
        </authorList>
    </citation>
    <scope>NUCLEOTIDE SEQUENCE [LARGE SCALE GENOMIC DNA]</scope>
    <source>
        <strain evidence="1 2">BIOML-A1</strain>
    </source>
</reference>